<keyword evidence="5 7" id="KW-0456">Lyase</keyword>
<dbReference type="EMBL" id="QGLT01000002">
    <property type="protein sequence ID" value="PXZ00692.1"/>
    <property type="molecule type" value="Genomic_DNA"/>
</dbReference>
<evidence type="ECO:0000256" key="6">
    <source>
        <dbReference type="PIRSR" id="PIRSR602129-50"/>
    </source>
</evidence>
<dbReference type="SUPFAM" id="SSF53383">
    <property type="entry name" value="PLP-dependent transferases"/>
    <property type="match status" value="1"/>
</dbReference>
<comment type="similarity">
    <text evidence="2 7">Belongs to the group II decarboxylase family.</text>
</comment>
<dbReference type="PANTHER" id="PTHR45677">
    <property type="entry name" value="GLUTAMATE DECARBOXYLASE-RELATED"/>
    <property type="match status" value="1"/>
</dbReference>
<evidence type="ECO:0000313" key="8">
    <source>
        <dbReference type="EMBL" id="PXZ00692.1"/>
    </source>
</evidence>
<evidence type="ECO:0000256" key="5">
    <source>
        <dbReference type="ARBA" id="ARBA00023239"/>
    </source>
</evidence>
<dbReference type="GO" id="GO:0030170">
    <property type="term" value="F:pyridoxal phosphate binding"/>
    <property type="evidence" value="ECO:0007669"/>
    <property type="project" value="InterPro"/>
</dbReference>
<name>A0A318N6L4_9PROT</name>
<dbReference type="GO" id="GO:0005737">
    <property type="term" value="C:cytoplasm"/>
    <property type="evidence" value="ECO:0007669"/>
    <property type="project" value="TreeGrafter"/>
</dbReference>
<dbReference type="OrthoDB" id="9803665at2"/>
<dbReference type="InterPro" id="IPR015421">
    <property type="entry name" value="PyrdxlP-dep_Trfase_major"/>
</dbReference>
<dbReference type="Gene3D" id="3.40.640.10">
    <property type="entry name" value="Type I PLP-dependent aspartate aminotransferase-like (Major domain)"/>
    <property type="match status" value="1"/>
</dbReference>
<dbReference type="InterPro" id="IPR015424">
    <property type="entry name" value="PyrdxlP-dep_Trfase"/>
</dbReference>
<evidence type="ECO:0000256" key="3">
    <source>
        <dbReference type="ARBA" id="ARBA00022793"/>
    </source>
</evidence>
<dbReference type="PANTHER" id="PTHR45677:SF8">
    <property type="entry name" value="CYSTEINE SULFINIC ACID DECARBOXYLASE"/>
    <property type="match status" value="1"/>
</dbReference>
<dbReference type="GO" id="GO:0019752">
    <property type="term" value="P:carboxylic acid metabolic process"/>
    <property type="evidence" value="ECO:0007669"/>
    <property type="project" value="InterPro"/>
</dbReference>
<comment type="caution">
    <text evidence="8">The sequence shown here is derived from an EMBL/GenBank/DDBJ whole genome shotgun (WGS) entry which is preliminary data.</text>
</comment>
<evidence type="ECO:0000256" key="7">
    <source>
        <dbReference type="RuleBase" id="RU000382"/>
    </source>
</evidence>
<evidence type="ECO:0000256" key="2">
    <source>
        <dbReference type="ARBA" id="ARBA00009533"/>
    </source>
</evidence>
<reference evidence="8 9" key="1">
    <citation type="submission" date="2018-05" db="EMBL/GenBank/DDBJ databases">
        <title>Reference genomes for bee gut microbiota database.</title>
        <authorList>
            <person name="Ellegaard K.M."/>
        </authorList>
    </citation>
    <scope>NUCLEOTIDE SEQUENCE [LARGE SCALE GENOMIC DNA]</scope>
    <source>
        <strain evidence="8 9">ESL0284</strain>
    </source>
</reference>
<organism evidence="8 9">
    <name type="scientific">Commensalibacter melissae</name>
    <dbReference type="NCBI Taxonomy" id="2070537"/>
    <lineage>
        <taxon>Bacteria</taxon>
        <taxon>Pseudomonadati</taxon>
        <taxon>Pseudomonadota</taxon>
        <taxon>Alphaproteobacteria</taxon>
        <taxon>Acetobacterales</taxon>
        <taxon>Acetobacteraceae</taxon>
    </lineage>
</organism>
<proteinExistence type="inferred from homology"/>
<keyword evidence="4 6" id="KW-0663">Pyridoxal phosphate</keyword>
<comment type="cofactor">
    <cofactor evidence="1 6 7">
        <name>pyridoxal 5'-phosphate</name>
        <dbReference type="ChEBI" id="CHEBI:597326"/>
    </cofactor>
</comment>
<dbReference type="Pfam" id="PF00282">
    <property type="entry name" value="Pyridoxal_deC"/>
    <property type="match status" value="1"/>
</dbReference>
<dbReference type="RefSeq" id="WP_110438834.1">
    <property type="nucleotide sequence ID" value="NZ_CP046393.1"/>
</dbReference>
<keyword evidence="9" id="KW-1185">Reference proteome</keyword>
<keyword evidence="3" id="KW-0210">Decarboxylase</keyword>
<gene>
    <name evidence="8" type="ORF">DK869_04650</name>
</gene>
<accession>A0A318N6L4</accession>
<dbReference type="GO" id="GO:0016831">
    <property type="term" value="F:carboxy-lyase activity"/>
    <property type="evidence" value="ECO:0007669"/>
    <property type="project" value="UniProtKB-KW"/>
</dbReference>
<evidence type="ECO:0000256" key="1">
    <source>
        <dbReference type="ARBA" id="ARBA00001933"/>
    </source>
</evidence>
<dbReference type="AlphaFoldDB" id="A0A318N6L4"/>
<dbReference type="InterPro" id="IPR002129">
    <property type="entry name" value="PyrdxlP-dep_de-COase"/>
</dbReference>
<feature type="modified residue" description="N6-(pyridoxal phosphate)lysine" evidence="6">
    <location>
        <position position="318"/>
    </location>
</feature>
<evidence type="ECO:0000313" key="9">
    <source>
        <dbReference type="Proteomes" id="UP000247565"/>
    </source>
</evidence>
<protein>
    <submittedName>
        <fullName evidence="8">Diaminobutyrate decarboxylase</fullName>
    </submittedName>
</protein>
<dbReference type="Proteomes" id="UP000247565">
    <property type="component" value="Unassembled WGS sequence"/>
</dbReference>
<sequence length="502" mass="56620">MNNYKVSSNKIINKNNSILYDAFNPNNISFLFEKIQQKLYKLLQDKTKKGIHCITPHELLNIALHLTDHKSGESIIERLNQIVDLHINTAIKVNSTGYMARQFSSVIPVSAIYDVVNSLCPQPASFYECGPLPNVADKIIAEKFAKFLGWENSNYGMISTSGASLANLTAVITARNNKYPNIWKKGNADQKNLVPTIAIGTDAHFSVSRIAGIIGLGQDNIILLPLNAQRQICIKQAKQILNKAHKNGKDIFCIIAAAGSTSIGAIDPLKELSELAIKYKAWFHVDAAHSGSFLVSDQLRNRVAGLTYADSFCLDAHKTLFVPAACTLLFYKNGDKTKHTFPIQASYVTEEFEDEITKFESGTKNFECTKRPSILNLWVVWSLYGQQFFATKLNLLVKTTFQAYKYLQTLDNFETLHKPESNILCFRYLPNEKKLSKEKLNYLQLKIRDKIRDEGRYFISKVDLDHITALRIVIMNHEISMDDIADLTKHIETAANSILKTF</sequence>
<dbReference type="Gene3D" id="3.90.1150.170">
    <property type="match status" value="1"/>
</dbReference>
<evidence type="ECO:0000256" key="4">
    <source>
        <dbReference type="ARBA" id="ARBA00022898"/>
    </source>
</evidence>